<keyword evidence="3" id="KW-0251">Elongation factor</keyword>
<dbReference type="InterPro" id="IPR036953">
    <property type="entry name" value="GreA/GreB_C_sf"/>
</dbReference>
<keyword evidence="1" id="KW-0175">Coiled coil</keyword>
<dbReference type="RefSeq" id="WP_196273894.1">
    <property type="nucleotide sequence ID" value="NZ_JADQDC010000001.1"/>
</dbReference>
<feature type="coiled-coil region" evidence="1">
    <location>
        <begin position="34"/>
        <end position="61"/>
    </location>
</feature>
<reference evidence="3 4" key="1">
    <citation type="submission" date="2020-11" db="EMBL/GenBank/DDBJ databases">
        <title>The genome sequence of Novosphingobium sp. 1Y9A.</title>
        <authorList>
            <person name="Liu Y."/>
        </authorList>
    </citation>
    <scope>NUCLEOTIDE SEQUENCE [LARGE SCALE GENOMIC DNA]</scope>
    <source>
        <strain evidence="3 4">1Y9A</strain>
    </source>
</reference>
<dbReference type="Pfam" id="PF01272">
    <property type="entry name" value="GreA_GreB"/>
    <property type="match status" value="1"/>
</dbReference>
<protein>
    <submittedName>
        <fullName evidence="3">GreA/GreB family elongation factor</fullName>
    </submittedName>
</protein>
<keyword evidence="4" id="KW-1185">Reference proteome</keyword>
<proteinExistence type="predicted"/>
<dbReference type="GO" id="GO:0003746">
    <property type="term" value="F:translation elongation factor activity"/>
    <property type="evidence" value="ECO:0007669"/>
    <property type="project" value="UniProtKB-KW"/>
</dbReference>
<dbReference type="Gene3D" id="3.10.50.30">
    <property type="entry name" value="Transcription elongation factor, GreA/GreB, C-terminal domain"/>
    <property type="match status" value="1"/>
</dbReference>
<evidence type="ECO:0000313" key="3">
    <source>
        <dbReference type="EMBL" id="MBF9149518.1"/>
    </source>
</evidence>
<dbReference type="SUPFAM" id="SSF54534">
    <property type="entry name" value="FKBP-like"/>
    <property type="match status" value="1"/>
</dbReference>
<comment type="caution">
    <text evidence="3">The sequence shown here is derived from an EMBL/GenBank/DDBJ whole genome shotgun (WGS) entry which is preliminary data.</text>
</comment>
<name>A0ABS0HBK5_9SPHN</name>
<dbReference type="Proteomes" id="UP000600799">
    <property type="component" value="Unassembled WGS sequence"/>
</dbReference>
<feature type="domain" description="Transcription elongation factor GreA/GreB C-terminal" evidence="2">
    <location>
        <begin position="82"/>
        <end position="150"/>
    </location>
</feature>
<keyword evidence="3" id="KW-0648">Protein biosynthesis</keyword>
<sequence length="154" mass="16233">MSVAFRRESDDEHLEPAFEIPIPPGPNLVTTRGAALIAQKLAEAEAALEGVTDEAELKKLRRTLRYWSTRQATAELTAPPADGTVGFGCTVRFALNGKARSITIVGDDEADPASGLIAWSAPLARAMMGAEAGELVDFNGKAEAIEVLAVNAAD</sequence>
<dbReference type="EMBL" id="JADQDC010000001">
    <property type="protein sequence ID" value="MBF9149518.1"/>
    <property type="molecule type" value="Genomic_DNA"/>
</dbReference>
<accession>A0ABS0HBK5</accession>
<dbReference type="PANTHER" id="PTHR30437:SF6">
    <property type="entry name" value="TRANSCRIPTION ELONGATION FACTOR GREB"/>
    <property type="match status" value="1"/>
</dbReference>
<dbReference type="InterPro" id="IPR001437">
    <property type="entry name" value="Tscrpt_elong_fac_GreA/B_C"/>
</dbReference>
<dbReference type="InterPro" id="IPR023459">
    <property type="entry name" value="Tscrpt_elong_fac_GreA/B_fam"/>
</dbReference>
<dbReference type="PANTHER" id="PTHR30437">
    <property type="entry name" value="TRANSCRIPTION ELONGATION FACTOR GREA"/>
    <property type="match status" value="1"/>
</dbReference>
<evidence type="ECO:0000259" key="2">
    <source>
        <dbReference type="Pfam" id="PF01272"/>
    </source>
</evidence>
<evidence type="ECO:0000313" key="4">
    <source>
        <dbReference type="Proteomes" id="UP000600799"/>
    </source>
</evidence>
<gene>
    <name evidence="3" type="ORF">I2488_00740</name>
</gene>
<organism evidence="3 4">
    <name type="scientific">Novosphingobium jiangmenense</name>
    <dbReference type="NCBI Taxonomy" id="2791981"/>
    <lineage>
        <taxon>Bacteria</taxon>
        <taxon>Pseudomonadati</taxon>
        <taxon>Pseudomonadota</taxon>
        <taxon>Alphaproteobacteria</taxon>
        <taxon>Sphingomonadales</taxon>
        <taxon>Sphingomonadaceae</taxon>
        <taxon>Novosphingobium</taxon>
    </lineage>
</organism>
<evidence type="ECO:0000256" key="1">
    <source>
        <dbReference type="SAM" id="Coils"/>
    </source>
</evidence>